<dbReference type="AlphaFoldDB" id="A0A653CQR0"/>
<dbReference type="Proteomes" id="UP000410492">
    <property type="component" value="Unassembled WGS sequence"/>
</dbReference>
<evidence type="ECO:0000313" key="1">
    <source>
        <dbReference type="EMBL" id="VEN50254.1"/>
    </source>
</evidence>
<keyword evidence="2" id="KW-1185">Reference proteome</keyword>
<dbReference type="OrthoDB" id="6777974at2759"/>
<evidence type="ECO:0008006" key="3">
    <source>
        <dbReference type="Google" id="ProtNLM"/>
    </source>
</evidence>
<protein>
    <recommendedName>
        <fullName evidence="3">HTH psq-type domain-containing protein</fullName>
    </recommendedName>
</protein>
<evidence type="ECO:0000313" key="2">
    <source>
        <dbReference type="Proteomes" id="UP000410492"/>
    </source>
</evidence>
<accession>A0A653CQR0</accession>
<proteinExistence type="predicted"/>
<sequence length="74" mass="8561">MSCTPKDLSNTMHAIRKGRKVREVGRAFNTPESTLRKCKNQQDDGHHLPRLGRPNTFAQHLQQLGLDERIHKIF</sequence>
<dbReference type="EMBL" id="CAACVG010008545">
    <property type="protein sequence ID" value="VEN50254.1"/>
    <property type="molecule type" value="Genomic_DNA"/>
</dbReference>
<reference evidence="1 2" key="1">
    <citation type="submission" date="2019-01" db="EMBL/GenBank/DDBJ databases">
        <authorList>
            <person name="Sayadi A."/>
        </authorList>
    </citation>
    <scope>NUCLEOTIDE SEQUENCE [LARGE SCALE GENOMIC DNA]</scope>
</reference>
<organism evidence="1 2">
    <name type="scientific">Callosobruchus maculatus</name>
    <name type="common">Southern cowpea weevil</name>
    <name type="synonym">Pulse bruchid</name>
    <dbReference type="NCBI Taxonomy" id="64391"/>
    <lineage>
        <taxon>Eukaryota</taxon>
        <taxon>Metazoa</taxon>
        <taxon>Ecdysozoa</taxon>
        <taxon>Arthropoda</taxon>
        <taxon>Hexapoda</taxon>
        <taxon>Insecta</taxon>
        <taxon>Pterygota</taxon>
        <taxon>Neoptera</taxon>
        <taxon>Endopterygota</taxon>
        <taxon>Coleoptera</taxon>
        <taxon>Polyphaga</taxon>
        <taxon>Cucujiformia</taxon>
        <taxon>Chrysomeloidea</taxon>
        <taxon>Chrysomelidae</taxon>
        <taxon>Bruchinae</taxon>
        <taxon>Bruchini</taxon>
        <taxon>Callosobruchus</taxon>
    </lineage>
</organism>
<name>A0A653CQR0_CALMS</name>
<gene>
    <name evidence="1" type="ORF">CALMAC_LOCUS11085</name>
</gene>